<name>A0A7W7KEY5_PSENT</name>
<accession>A0A7W7KEY5</accession>
<evidence type="ECO:0000256" key="1">
    <source>
        <dbReference type="SAM" id="SignalP"/>
    </source>
</evidence>
<feature type="chain" id="PRO_5030886998" evidence="1">
    <location>
        <begin position="23"/>
        <end position="129"/>
    </location>
</feature>
<proteinExistence type="predicted"/>
<feature type="signal peptide" evidence="1">
    <location>
        <begin position="1"/>
        <end position="22"/>
    </location>
</feature>
<reference evidence="2 3" key="1">
    <citation type="submission" date="2020-08" db="EMBL/GenBank/DDBJ databases">
        <title>Functional genomics of gut bacteria from endangered species of beetles.</title>
        <authorList>
            <person name="Carlos-Shanley C."/>
        </authorList>
    </citation>
    <scope>NUCLEOTIDE SEQUENCE [LARGE SCALE GENOMIC DNA]</scope>
    <source>
        <strain evidence="2 3">S00179</strain>
    </source>
</reference>
<protein>
    <submittedName>
        <fullName evidence="2">Outer membrane protein assembly factor BamE (Lipoprotein component of BamABCDE complex)</fullName>
    </submittedName>
</protein>
<comment type="caution">
    <text evidence="2">The sequence shown here is derived from an EMBL/GenBank/DDBJ whole genome shotgun (WGS) entry which is preliminary data.</text>
</comment>
<dbReference type="Proteomes" id="UP000566995">
    <property type="component" value="Unassembled WGS sequence"/>
</dbReference>
<keyword evidence="2" id="KW-0449">Lipoprotein</keyword>
<gene>
    <name evidence="2" type="ORF">HNP46_000408</name>
</gene>
<dbReference type="AlphaFoldDB" id="A0A7W7KEY5"/>
<dbReference type="RefSeq" id="WP_311771787.1">
    <property type="nucleotide sequence ID" value="NZ_JACHLI010000001.1"/>
</dbReference>
<sequence>MKQRFLASLAMCVAAAAFSGCAQIDHVTSKMDYTTGTKVTPEMMNSFVDHKTTQNQVAAKLGYPPTRNMIRDNEIWTYPYTLVPAMPFKDNVSETTVFEFGKSGILVKHYKAGGVPGSSGNALLDASGM</sequence>
<keyword evidence="1" id="KW-0732">Signal</keyword>
<dbReference type="PROSITE" id="PS51257">
    <property type="entry name" value="PROKAR_LIPOPROTEIN"/>
    <property type="match status" value="1"/>
</dbReference>
<dbReference type="EMBL" id="JACHLI010000001">
    <property type="protein sequence ID" value="MBB4861597.1"/>
    <property type="molecule type" value="Genomic_DNA"/>
</dbReference>
<evidence type="ECO:0000313" key="3">
    <source>
        <dbReference type="Proteomes" id="UP000566995"/>
    </source>
</evidence>
<organism evidence="2 3">
    <name type="scientific">Pseudomonas nitroreducens</name>
    <dbReference type="NCBI Taxonomy" id="46680"/>
    <lineage>
        <taxon>Bacteria</taxon>
        <taxon>Pseudomonadati</taxon>
        <taxon>Pseudomonadota</taxon>
        <taxon>Gammaproteobacteria</taxon>
        <taxon>Pseudomonadales</taxon>
        <taxon>Pseudomonadaceae</taxon>
        <taxon>Pseudomonas</taxon>
    </lineage>
</organism>
<evidence type="ECO:0000313" key="2">
    <source>
        <dbReference type="EMBL" id="MBB4861597.1"/>
    </source>
</evidence>